<comment type="subcellular location">
    <subcellularLocation>
        <location evidence="4">Endoplasmic reticulum membrane</location>
        <topology evidence="4">Peripheral membrane protein</topology>
    </subcellularLocation>
    <subcellularLocation>
        <location evidence="3">Microsome membrane</location>
        <topology evidence="3">Peripheral membrane protein</topology>
    </subcellularLocation>
</comment>
<dbReference type="GO" id="GO:0016705">
    <property type="term" value="F:oxidoreductase activity, acting on paired donors, with incorporation or reduction of molecular oxygen"/>
    <property type="evidence" value="ECO:0007669"/>
    <property type="project" value="InterPro"/>
</dbReference>
<organism evidence="16 17">
    <name type="scientific">Pseudolycoriella hygida</name>
    <dbReference type="NCBI Taxonomy" id="35572"/>
    <lineage>
        <taxon>Eukaryota</taxon>
        <taxon>Metazoa</taxon>
        <taxon>Ecdysozoa</taxon>
        <taxon>Arthropoda</taxon>
        <taxon>Hexapoda</taxon>
        <taxon>Insecta</taxon>
        <taxon>Pterygota</taxon>
        <taxon>Neoptera</taxon>
        <taxon>Endopterygota</taxon>
        <taxon>Diptera</taxon>
        <taxon>Nematocera</taxon>
        <taxon>Sciaroidea</taxon>
        <taxon>Sciaridae</taxon>
        <taxon>Pseudolycoriella</taxon>
    </lineage>
</organism>
<gene>
    <name evidence="16" type="primary">CYP9E2_3</name>
    <name evidence="16" type="ORF">Bhyg_16775</name>
</gene>
<evidence type="ECO:0000256" key="7">
    <source>
        <dbReference type="ARBA" id="ARBA00022723"/>
    </source>
</evidence>
<dbReference type="GO" id="GO:0004497">
    <property type="term" value="F:monooxygenase activity"/>
    <property type="evidence" value="ECO:0007669"/>
    <property type="project" value="UniProtKB-KW"/>
</dbReference>
<reference evidence="16" key="1">
    <citation type="submission" date="2022-07" db="EMBL/GenBank/DDBJ databases">
        <authorList>
            <person name="Trinca V."/>
            <person name="Uliana J.V.C."/>
            <person name="Torres T.T."/>
            <person name="Ward R.J."/>
            <person name="Monesi N."/>
        </authorList>
    </citation>
    <scope>NUCLEOTIDE SEQUENCE</scope>
    <source>
        <strain evidence="16">HSMRA1968</strain>
        <tissue evidence="16">Whole embryos</tissue>
    </source>
</reference>
<evidence type="ECO:0000256" key="2">
    <source>
        <dbReference type="ARBA" id="ARBA00003690"/>
    </source>
</evidence>
<evidence type="ECO:0000256" key="1">
    <source>
        <dbReference type="ARBA" id="ARBA00001971"/>
    </source>
</evidence>
<evidence type="ECO:0000256" key="3">
    <source>
        <dbReference type="ARBA" id="ARBA00004174"/>
    </source>
</evidence>
<dbReference type="InterPro" id="IPR001128">
    <property type="entry name" value="Cyt_P450"/>
</dbReference>
<sequence length="462" mass="52945">MFNFTQAGYIVTDAELIKRITVKYFDHFVNHDQNFDDIDRVFSKSLFSLHNQQWREMRTILSPIFTSSKMKMMYGLLSNHVNDFIAHFKRKAITDDINVLDIFSRFTADGISTAALGFEGDCVKNENSEIYRIVKQSLDDFTNFVSVFKFLIVSLSPKLYKASGLQLINKNVIDFLRHVTIDTMREREENNVSRPDVIQLLLDVRKGRTKSKENAVEVNDDELSNFSAHEEFNVSTNTNNKSTSLNMNDDDLWIAQTFIFFVAGFNTTSHLLQALTYELAQNQNIQQELYQEIEDVLASLDGKPVSYEALHKMKYLDCVISEGLRMYPPAVQSDRCCSKPIDLDLGNGKTIHIKKGEVIGLPIYNIHHDPEYFPNPEKFDPTRFNDDNKSSIIVGSYLPFGMGPRVCIGSRFALMEAKLLIFNVLANFKIEPSDKTPTKITFKADLTSSIKDTIYLKFCLRN</sequence>
<evidence type="ECO:0000256" key="14">
    <source>
        <dbReference type="PIRSR" id="PIRSR602401-1"/>
    </source>
</evidence>
<dbReference type="PROSITE" id="PS00086">
    <property type="entry name" value="CYTOCHROME_P450"/>
    <property type="match status" value="1"/>
</dbReference>
<protein>
    <submittedName>
        <fullName evidence="16">Cytochrome P450 9e2</fullName>
    </submittedName>
</protein>
<comment type="cofactor">
    <cofactor evidence="1 14">
        <name>heme</name>
        <dbReference type="ChEBI" id="CHEBI:30413"/>
    </cofactor>
</comment>
<evidence type="ECO:0000256" key="10">
    <source>
        <dbReference type="ARBA" id="ARBA00023002"/>
    </source>
</evidence>
<evidence type="ECO:0000256" key="15">
    <source>
        <dbReference type="RuleBase" id="RU000461"/>
    </source>
</evidence>
<dbReference type="GO" id="GO:0005789">
    <property type="term" value="C:endoplasmic reticulum membrane"/>
    <property type="evidence" value="ECO:0007669"/>
    <property type="project" value="UniProtKB-SubCell"/>
</dbReference>
<evidence type="ECO:0000313" key="17">
    <source>
        <dbReference type="Proteomes" id="UP001151699"/>
    </source>
</evidence>
<dbReference type="GO" id="GO:0020037">
    <property type="term" value="F:heme binding"/>
    <property type="evidence" value="ECO:0007669"/>
    <property type="project" value="InterPro"/>
</dbReference>
<keyword evidence="17" id="KW-1185">Reference proteome</keyword>
<dbReference type="Gene3D" id="1.10.630.10">
    <property type="entry name" value="Cytochrome P450"/>
    <property type="match status" value="1"/>
</dbReference>
<keyword evidence="11 14" id="KW-0408">Iron</keyword>
<comment type="caution">
    <text evidence="16">The sequence shown here is derived from an EMBL/GenBank/DDBJ whole genome shotgun (WGS) entry which is preliminary data.</text>
</comment>
<comment type="similarity">
    <text evidence="5 15">Belongs to the cytochrome P450 family.</text>
</comment>
<keyword evidence="7 14" id="KW-0479">Metal-binding</keyword>
<dbReference type="InterPro" id="IPR017972">
    <property type="entry name" value="Cyt_P450_CS"/>
</dbReference>
<dbReference type="EMBL" id="WJQU01002876">
    <property type="protein sequence ID" value="KAJ6629743.1"/>
    <property type="molecule type" value="Genomic_DNA"/>
</dbReference>
<accession>A0A9Q0MJ54</accession>
<keyword evidence="10 15" id="KW-0560">Oxidoreductase</keyword>
<name>A0A9Q0MJ54_9DIPT</name>
<dbReference type="Proteomes" id="UP001151699">
    <property type="component" value="Unassembled WGS sequence"/>
</dbReference>
<evidence type="ECO:0000256" key="5">
    <source>
        <dbReference type="ARBA" id="ARBA00010617"/>
    </source>
</evidence>
<dbReference type="CDD" id="cd11056">
    <property type="entry name" value="CYP6-like"/>
    <property type="match status" value="1"/>
</dbReference>
<comment type="function">
    <text evidence="2">May be involved in the metabolism of insect hormones and in the breakdown of synthetic insecticides.</text>
</comment>
<evidence type="ECO:0000256" key="12">
    <source>
        <dbReference type="ARBA" id="ARBA00023033"/>
    </source>
</evidence>
<evidence type="ECO:0000256" key="9">
    <source>
        <dbReference type="ARBA" id="ARBA00022848"/>
    </source>
</evidence>
<dbReference type="InterPro" id="IPR036396">
    <property type="entry name" value="Cyt_P450_sf"/>
</dbReference>
<evidence type="ECO:0000256" key="11">
    <source>
        <dbReference type="ARBA" id="ARBA00023004"/>
    </source>
</evidence>
<evidence type="ECO:0000256" key="8">
    <source>
        <dbReference type="ARBA" id="ARBA00022824"/>
    </source>
</evidence>
<dbReference type="PANTHER" id="PTHR24292:SF54">
    <property type="entry name" value="CYP9F3-RELATED"/>
    <property type="match status" value="1"/>
</dbReference>
<dbReference type="InterPro" id="IPR050476">
    <property type="entry name" value="Insect_CytP450_Detox"/>
</dbReference>
<feature type="binding site" description="axial binding residue" evidence="14">
    <location>
        <position position="407"/>
    </location>
    <ligand>
        <name>heme</name>
        <dbReference type="ChEBI" id="CHEBI:30413"/>
    </ligand>
    <ligandPart>
        <name>Fe</name>
        <dbReference type="ChEBI" id="CHEBI:18248"/>
    </ligandPart>
</feature>
<keyword evidence="6 14" id="KW-0349">Heme</keyword>
<dbReference type="Pfam" id="PF00067">
    <property type="entry name" value="p450"/>
    <property type="match status" value="1"/>
</dbReference>
<evidence type="ECO:0000256" key="13">
    <source>
        <dbReference type="ARBA" id="ARBA00023136"/>
    </source>
</evidence>
<dbReference type="GO" id="GO:0005506">
    <property type="term" value="F:iron ion binding"/>
    <property type="evidence" value="ECO:0007669"/>
    <property type="project" value="InterPro"/>
</dbReference>
<keyword evidence="9" id="KW-0492">Microsome</keyword>
<dbReference type="SUPFAM" id="SSF48264">
    <property type="entry name" value="Cytochrome P450"/>
    <property type="match status" value="1"/>
</dbReference>
<keyword evidence="13" id="KW-0472">Membrane</keyword>
<evidence type="ECO:0000256" key="4">
    <source>
        <dbReference type="ARBA" id="ARBA00004406"/>
    </source>
</evidence>
<keyword evidence="12 15" id="KW-0503">Monooxygenase</keyword>
<dbReference type="InterPro" id="IPR002401">
    <property type="entry name" value="Cyt_P450_E_grp-I"/>
</dbReference>
<proteinExistence type="inferred from homology"/>
<evidence type="ECO:0000256" key="6">
    <source>
        <dbReference type="ARBA" id="ARBA00022617"/>
    </source>
</evidence>
<dbReference type="AlphaFoldDB" id="A0A9Q0MJ54"/>
<dbReference type="OrthoDB" id="2789670at2759"/>
<dbReference type="PRINTS" id="PR00385">
    <property type="entry name" value="P450"/>
</dbReference>
<dbReference type="PANTHER" id="PTHR24292">
    <property type="entry name" value="CYTOCHROME P450"/>
    <property type="match status" value="1"/>
</dbReference>
<keyword evidence="8" id="KW-0256">Endoplasmic reticulum</keyword>
<evidence type="ECO:0000313" key="16">
    <source>
        <dbReference type="EMBL" id="KAJ6629743.1"/>
    </source>
</evidence>
<dbReference type="PRINTS" id="PR00463">
    <property type="entry name" value="EP450I"/>
</dbReference>